<feature type="domain" description="Protein kinase" evidence="2">
    <location>
        <begin position="64"/>
        <end position="310"/>
    </location>
</feature>
<evidence type="ECO:0000256" key="1">
    <source>
        <dbReference type="SAM" id="MobiDB-lite"/>
    </source>
</evidence>
<evidence type="ECO:0000313" key="3">
    <source>
        <dbReference type="EMBL" id="KAK9266885.1"/>
    </source>
</evidence>
<dbReference type="InterPro" id="IPR011009">
    <property type="entry name" value="Kinase-like_dom_sf"/>
</dbReference>
<dbReference type="PANTHER" id="PTHR13954:SF6">
    <property type="entry name" value="NON-SPECIFIC SERINE_THREONINE PROTEIN KINASE"/>
    <property type="match status" value="1"/>
</dbReference>
<protein>
    <recommendedName>
        <fullName evidence="2">Protein kinase domain-containing protein</fullName>
    </recommendedName>
</protein>
<evidence type="ECO:0000259" key="2">
    <source>
        <dbReference type="PROSITE" id="PS50011"/>
    </source>
</evidence>
<feature type="compositionally biased region" description="Basic residues" evidence="1">
    <location>
        <begin position="11"/>
        <end position="22"/>
    </location>
</feature>
<dbReference type="GO" id="GO:0004521">
    <property type="term" value="F:RNA endonuclease activity"/>
    <property type="evidence" value="ECO:0007669"/>
    <property type="project" value="InterPro"/>
</dbReference>
<dbReference type="GO" id="GO:0005524">
    <property type="term" value="F:ATP binding"/>
    <property type="evidence" value="ECO:0007669"/>
    <property type="project" value="InterPro"/>
</dbReference>
<dbReference type="InterPro" id="IPR020635">
    <property type="entry name" value="Tyr_kinase_cat_dom"/>
</dbReference>
<dbReference type="SMART" id="SM00219">
    <property type="entry name" value="TyrKc"/>
    <property type="match status" value="1"/>
</dbReference>
<name>A0AAP0N860_LIQFO</name>
<accession>A0AAP0N860</accession>
<dbReference type="GO" id="GO:1990604">
    <property type="term" value="C:IRE1-TRAF2-ASK1 complex"/>
    <property type="evidence" value="ECO:0007669"/>
    <property type="project" value="TreeGrafter"/>
</dbReference>
<dbReference type="PROSITE" id="PS50011">
    <property type="entry name" value="PROTEIN_KINASE_DOM"/>
    <property type="match status" value="1"/>
</dbReference>
<dbReference type="GO" id="GO:0004674">
    <property type="term" value="F:protein serine/threonine kinase activity"/>
    <property type="evidence" value="ECO:0007669"/>
    <property type="project" value="InterPro"/>
</dbReference>
<gene>
    <name evidence="3" type="ORF">L1049_027144</name>
</gene>
<dbReference type="Pfam" id="PF00069">
    <property type="entry name" value="Pkinase"/>
    <property type="match status" value="1"/>
</dbReference>
<dbReference type="PANTHER" id="PTHR13954">
    <property type="entry name" value="IRE1-RELATED"/>
    <property type="match status" value="1"/>
</dbReference>
<dbReference type="InterPro" id="IPR008266">
    <property type="entry name" value="Tyr_kinase_AS"/>
</dbReference>
<dbReference type="PROSITE" id="PS00109">
    <property type="entry name" value="PROTEIN_KINASE_TYR"/>
    <property type="match status" value="1"/>
</dbReference>
<dbReference type="AlphaFoldDB" id="A0AAP0N860"/>
<proteinExistence type="predicted"/>
<keyword evidence="4" id="KW-1185">Reference proteome</keyword>
<sequence length="310" mass="34668">MSESRVTWWQKNRKSQRKKKPKGIFVGQNETPGDIKPSVEPPGEIEPFVEGLVVVVAKTHDELIVFETIFAQGSDGTILLEGNLSKQSVAVKRLFTKNYQLAMNAMRTVIRADEHPNIVRYHALYRNDEFTFLSLEGCTCNLRDVITASFDDPNYINGLWGTTFLSPKLLTLLRDVVSGLEHLHKLGIIHRDLRPENMLISIGKDSFCAKISDMGICKQLPQDGSSVSSSSGWVTWGQLSLCCVIYYCVIQESHPFGEPPNREVNIMNNNYDTSSLVCFPEALDLISNLLSPKPTERSKASGKQTTDDVS</sequence>
<reference evidence="3 4" key="1">
    <citation type="journal article" date="2024" name="Plant J.">
        <title>Genome sequences and population genomics reveal climatic adaptation and genomic divergence between two closely related sweetgum species.</title>
        <authorList>
            <person name="Xu W.Q."/>
            <person name="Ren C.Q."/>
            <person name="Zhang X.Y."/>
            <person name="Comes H.P."/>
            <person name="Liu X.H."/>
            <person name="Li Y.G."/>
            <person name="Kettle C.J."/>
            <person name="Jalonen R."/>
            <person name="Gaisberger H."/>
            <person name="Ma Y.Z."/>
            <person name="Qiu Y.X."/>
        </authorList>
    </citation>
    <scope>NUCLEOTIDE SEQUENCE [LARGE SCALE GENOMIC DNA]</scope>
    <source>
        <strain evidence="3">Hangzhou</strain>
    </source>
</reference>
<dbReference type="EMBL" id="JBBPBK010000048">
    <property type="protein sequence ID" value="KAK9266885.1"/>
    <property type="molecule type" value="Genomic_DNA"/>
</dbReference>
<dbReference type="Gene3D" id="1.10.510.10">
    <property type="entry name" value="Transferase(Phosphotransferase) domain 1"/>
    <property type="match status" value="1"/>
</dbReference>
<comment type="caution">
    <text evidence="3">The sequence shown here is derived from an EMBL/GenBank/DDBJ whole genome shotgun (WGS) entry which is preliminary data.</text>
</comment>
<dbReference type="InterPro" id="IPR000719">
    <property type="entry name" value="Prot_kinase_dom"/>
</dbReference>
<organism evidence="3 4">
    <name type="scientific">Liquidambar formosana</name>
    <name type="common">Formosan gum</name>
    <dbReference type="NCBI Taxonomy" id="63359"/>
    <lineage>
        <taxon>Eukaryota</taxon>
        <taxon>Viridiplantae</taxon>
        <taxon>Streptophyta</taxon>
        <taxon>Embryophyta</taxon>
        <taxon>Tracheophyta</taxon>
        <taxon>Spermatophyta</taxon>
        <taxon>Magnoliopsida</taxon>
        <taxon>eudicotyledons</taxon>
        <taxon>Gunneridae</taxon>
        <taxon>Pentapetalae</taxon>
        <taxon>Saxifragales</taxon>
        <taxon>Altingiaceae</taxon>
        <taxon>Liquidambar</taxon>
    </lineage>
</organism>
<dbReference type="Proteomes" id="UP001415857">
    <property type="component" value="Unassembled WGS sequence"/>
</dbReference>
<dbReference type="SUPFAM" id="SSF56112">
    <property type="entry name" value="Protein kinase-like (PK-like)"/>
    <property type="match status" value="1"/>
</dbReference>
<feature type="region of interest" description="Disordered" evidence="1">
    <location>
        <begin position="1"/>
        <end position="41"/>
    </location>
</feature>
<dbReference type="Gene3D" id="3.30.200.20">
    <property type="entry name" value="Phosphorylase Kinase, domain 1"/>
    <property type="match status" value="1"/>
</dbReference>
<evidence type="ECO:0000313" key="4">
    <source>
        <dbReference type="Proteomes" id="UP001415857"/>
    </source>
</evidence>
<dbReference type="GO" id="GO:0004713">
    <property type="term" value="F:protein tyrosine kinase activity"/>
    <property type="evidence" value="ECO:0007669"/>
    <property type="project" value="InterPro"/>
</dbReference>
<dbReference type="GO" id="GO:0051082">
    <property type="term" value="F:unfolded protein binding"/>
    <property type="evidence" value="ECO:0007669"/>
    <property type="project" value="TreeGrafter"/>
</dbReference>
<dbReference type="InterPro" id="IPR045133">
    <property type="entry name" value="IRE1/2-like"/>
</dbReference>
<dbReference type="GO" id="GO:0036498">
    <property type="term" value="P:IRE1-mediated unfolded protein response"/>
    <property type="evidence" value="ECO:0007669"/>
    <property type="project" value="TreeGrafter"/>
</dbReference>